<keyword evidence="3" id="KW-1185">Reference proteome</keyword>
<dbReference type="OrthoDB" id="3270670at2759"/>
<reference evidence="2 3" key="1">
    <citation type="journal article" date="2014" name="PLoS Genet.">
        <title>Analysis of the Phlebiopsis gigantea genome, transcriptome and secretome provides insight into its pioneer colonization strategies of wood.</title>
        <authorList>
            <person name="Hori C."/>
            <person name="Ishida T."/>
            <person name="Igarashi K."/>
            <person name="Samejima M."/>
            <person name="Suzuki H."/>
            <person name="Master E."/>
            <person name="Ferreira P."/>
            <person name="Ruiz-Duenas F.J."/>
            <person name="Held B."/>
            <person name="Canessa P."/>
            <person name="Larrondo L.F."/>
            <person name="Schmoll M."/>
            <person name="Druzhinina I.S."/>
            <person name="Kubicek C.P."/>
            <person name="Gaskell J.A."/>
            <person name="Kersten P."/>
            <person name="St John F."/>
            <person name="Glasner J."/>
            <person name="Sabat G."/>
            <person name="Splinter BonDurant S."/>
            <person name="Syed K."/>
            <person name="Yadav J."/>
            <person name="Mgbeahuruike A.C."/>
            <person name="Kovalchuk A."/>
            <person name="Asiegbu F.O."/>
            <person name="Lackner G."/>
            <person name="Hoffmeister D."/>
            <person name="Rencoret J."/>
            <person name="Gutierrez A."/>
            <person name="Sun H."/>
            <person name="Lindquist E."/>
            <person name="Barry K."/>
            <person name="Riley R."/>
            <person name="Grigoriev I.V."/>
            <person name="Henrissat B."/>
            <person name="Kues U."/>
            <person name="Berka R.M."/>
            <person name="Martinez A.T."/>
            <person name="Covert S.F."/>
            <person name="Blanchette R.A."/>
            <person name="Cullen D."/>
        </authorList>
    </citation>
    <scope>NUCLEOTIDE SEQUENCE [LARGE SCALE GENOMIC DNA]</scope>
    <source>
        <strain evidence="2 3">11061_1 CR5-6</strain>
    </source>
</reference>
<feature type="region of interest" description="Disordered" evidence="1">
    <location>
        <begin position="72"/>
        <end position="93"/>
    </location>
</feature>
<accession>A0A0C3S8B6</accession>
<dbReference type="STRING" id="745531.A0A0C3S8B6"/>
<evidence type="ECO:0000313" key="3">
    <source>
        <dbReference type="Proteomes" id="UP000053257"/>
    </source>
</evidence>
<dbReference type="Proteomes" id="UP000053257">
    <property type="component" value="Unassembled WGS sequence"/>
</dbReference>
<feature type="region of interest" description="Disordered" evidence="1">
    <location>
        <begin position="285"/>
        <end position="357"/>
    </location>
</feature>
<organism evidence="2 3">
    <name type="scientific">Phlebiopsis gigantea (strain 11061_1 CR5-6)</name>
    <name type="common">White-rot fungus</name>
    <name type="synonym">Peniophora gigantea</name>
    <dbReference type="NCBI Taxonomy" id="745531"/>
    <lineage>
        <taxon>Eukaryota</taxon>
        <taxon>Fungi</taxon>
        <taxon>Dikarya</taxon>
        <taxon>Basidiomycota</taxon>
        <taxon>Agaricomycotina</taxon>
        <taxon>Agaricomycetes</taxon>
        <taxon>Polyporales</taxon>
        <taxon>Phanerochaetaceae</taxon>
        <taxon>Phlebiopsis</taxon>
    </lineage>
</organism>
<sequence length="493" mass="53508">MSHNIAYAPTWDNNPYRDYLALAHHLAPATTLLHDSRPCSASSSSSPPLHDRHARFEAAAWAANDLYQFDLPTSVDSPLTSPEPEQPEDTRVKQEDVQDDFIFEAPAPSDAPALPAFSSMTEVPLRATQATKEMRRMMTVFRLDPFTMHNAVRDPNANVTWNGEPIGPLREKPTLHEFQLEVSDRVKAEPSPLLHHVLLDEPDHSGSRRHRPSPTPSPPLYDSLGSPSLSPLDHHAHDWPESSSDTPSLGYPTDLIQSEPYSTVMTPADGIAASMSINLSSRYSAPSLRMPPHPSSLTTSLSSITRQRSPLSHSSLSYQSSSSPPLHYADVPSHGSSSSPSYMHSSSTMPSSTTYSNSTLGPSYTSGYASSHHAVQPRQGLAPYTITTPVQLPPLPSSRYTMPHDHIGVGTTDGYRASHPEEGVSGQWFKRSISLAMFKVFHGTGSSPGSSAEMPFAPPHLMNPLATRRMTSSSLSGAGIGAQSGIARRTAWT</sequence>
<proteinExistence type="predicted"/>
<feature type="compositionally biased region" description="Low complexity" evidence="1">
    <location>
        <begin position="295"/>
        <end position="357"/>
    </location>
</feature>
<feature type="region of interest" description="Disordered" evidence="1">
    <location>
        <begin position="198"/>
        <end position="255"/>
    </location>
</feature>
<dbReference type="EMBL" id="KN840500">
    <property type="protein sequence ID" value="KIP07262.1"/>
    <property type="molecule type" value="Genomic_DNA"/>
</dbReference>
<gene>
    <name evidence="2" type="ORF">PHLGIDRAFT_424795</name>
</gene>
<feature type="compositionally biased region" description="Low complexity" evidence="1">
    <location>
        <begin position="220"/>
        <end position="231"/>
    </location>
</feature>
<dbReference type="HOGENOM" id="CLU_553320_0_0_1"/>
<dbReference type="AlphaFoldDB" id="A0A0C3S8B6"/>
<evidence type="ECO:0000313" key="2">
    <source>
        <dbReference type="EMBL" id="KIP07262.1"/>
    </source>
</evidence>
<evidence type="ECO:0000256" key="1">
    <source>
        <dbReference type="SAM" id="MobiDB-lite"/>
    </source>
</evidence>
<name>A0A0C3S8B6_PHLG1</name>
<protein>
    <submittedName>
        <fullName evidence="2">Uncharacterized protein</fullName>
    </submittedName>
</protein>